<dbReference type="Gene3D" id="1.10.12.10">
    <property type="entry name" value="Lyase 2-enoyl-coa Hydratase, Chain A, domain 2"/>
    <property type="match status" value="1"/>
</dbReference>
<dbReference type="PANTHER" id="PTHR42964:SF1">
    <property type="entry name" value="POLYKETIDE BIOSYNTHESIS ENOYL-COA HYDRATASE PKSH-RELATED"/>
    <property type="match status" value="1"/>
</dbReference>
<keyword evidence="3" id="KW-0413">Isomerase</keyword>
<dbReference type="InterPro" id="IPR001753">
    <property type="entry name" value="Enoyl-CoA_hydra/iso"/>
</dbReference>
<dbReference type="CDD" id="cd06558">
    <property type="entry name" value="crotonase-like"/>
    <property type="match status" value="1"/>
</dbReference>
<accession>A0A3R9MK13</accession>
<reference evidence="3 4" key="1">
    <citation type="submission" date="2018-12" db="EMBL/GenBank/DDBJ databases">
        <authorList>
            <person name="Feng G."/>
            <person name="Zhu H."/>
        </authorList>
    </citation>
    <scope>NUCLEOTIDE SEQUENCE [LARGE SCALE GENOMIC DNA]</scope>
    <source>
        <strain evidence="3 4">LMG 26000</strain>
    </source>
</reference>
<dbReference type="InterPro" id="IPR018376">
    <property type="entry name" value="Enoyl-CoA_hyd/isom_CS"/>
</dbReference>
<dbReference type="InterPro" id="IPR051683">
    <property type="entry name" value="Enoyl-CoA_Hydratase/Isomerase"/>
</dbReference>
<dbReference type="PROSITE" id="PS00166">
    <property type="entry name" value="ENOYL_COA_HYDRATASE"/>
    <property type="match status" value="1"/>
</dbReference>
<protein>
    <submittedName>
        <fullName evidence="3">Enoyl-CoA hydratase/isomerase family protein</fullName>
    </submittedName>
</protein>
<evidence type="ECO:0000256" key="1">
    <source>
        <dbReference type="ARBA" id="ARBA00005254"/>
    </source>
</evidence>
<dbReference type="InterPro" id="IPR029045">
    <property type="entry name" value="ClpP/crotonase-like_dom_sf"/>
</dbReference>
<dbReference type="GO" id="GO:0008300">
    <property type="term" value="P:isoprenoid catabolic process"/>
    <property type="evidence" value="ECO:0007669"/>
    <property type="project" value="TreeGrafter"/>
</dbReference>
<organism evidence="3 4">
    <name type="scientific">Hymenobacter perfusus</name>
    <dbReference type="NCBI Taxonomy" id="1236770"/>
    <lineage>
        <taxon>Bacteria</taxon>
        <taxon>Pseudomonadati</taxon>
        <taxon>Bacteroidota</taxon>
        <taxon>Cytophagia</taxon>
        <taxon>Cytophagales</taxon>
        <taxon>Hymenobacteraceae</taxon>
        <taxon>Hymenobacter</taxon>
    </lineage>
</organism>
<comment type="similarity">
    <text evidence="1 2">Belongs to the enoyl-CoA hydratase/isomerase family.</text>
</comment>
<dbReference type="GO" id="GO:0016853">
    <property type="term" value="F:isomerase activity"/>
    <property type="evidence" value="ECO:0007669"/>
    <property type="project" value="UniProtKB-KW"/>
</dbReference>
<dbReference type="Proteomes" id="UP000270291">
    <property type="component" value="Unassembled WGS sequence"/>
</dbReference>
<dbReference type="Pfam" id="PF00378">
    <property type="entry name" value="ECH_1"/>
    <property type="match status" value="1"/>
</dbReference>
<evidence type="ECO:0000313" key="3">
    <source>
        <dbReference type="EMBL" id="RSK42244.1"/>
    </source>
</evidence>
<comment type="caution">
    <text evidence="3">The sequence shown here is derived from an EMBL/GenBank/DDBJ whole genome shotgun (WGS) entry which is preliminary data.</text>
</comment>
<dbReference type="PANTHER" id="PTHR42964">
    <property type="entry name" value="ENOYL-COA HYDRATASE"/>
    <property type="match status" value="1"/>
</dbReference>
<proteinExistence type="inferred from homology"/>
<dbReference type="SUPFAM" id="SSF52096">
    <property type="entry name" value="ClpP/crotonase"/>
    <property type="match status" value="1"/>
</dbReference>
<gene>
    <name evidence="3" type="ORF">EI293_15080</name>
</gene>
<sequence length="270" mass="30208">MEDMPTQELEDLRFIRYDAQDSIGYITLNRPDKRNALNAEVVTELKQAFEFAENDEACKVIVLRAEGDVFCSGADLGYIQELQNFGYTDNLADSTHLMQLFHQIYTLKKVVIGQVQGHALAGGCGLATICDFAFAVPEAKFGYTEVKIGFLPAIVSVFLVRKIGEARTKQLLLTGDVISAQAAQDFGLVNFLVPRQELADNVYRFARRLCVENSAQSMEITKEMLARIPEMPLEDSLRYAARMNAEARGSDDCRRGIAAFLSKEKITWDN</sequence>
<dbReference type="OrthoDB" id="9775794at2"/>
<evidence type="ECO:0000313" key="4">
    <source>
        <dbReference type="Proteomes" id="UP000270291"/>
    </source>
</evidence>
<evidence type="ECO:0000256" key="2">
    <source>
        <dbReference type="RuleBase" id="RU003707"/>
    </source>
</evidence>
<dbReference type="Gene3D" id="3.90.226.10">
    <property type="entry name" value="2-enoyl-CoA Hydratase, Chain A, domain 1"/>
    <property type="match status" value="1"/>
</dbReference>
<dbReference type="InterPro" id="IPR014748">
    <property type="entry name" value="Enoyl-CoA_hydra_C"/>
</dbReference>
<dbReference type="EMBL" id="RWIU01000005">
    <property type="protein sequence ID" value="RSK42244.1"/>
    <property type="molecule type" value="Genomic_DNA"/>
</dbReference>
<keyword evidence="4" id="KW-1185">Reference proteome</keyword>
<dbReference type="AlphaFoldDB" id="A0A3R9MK13"/>
<name>A0A3R9MK13_9BACT</name>